<dbReference type="CDD" id="cd08010">
    <property type="entry name" value="MltG_like"/>
    <property type="match status" value="1"/>
</dbReference>
<keyword evidence="7" id="KW-0997">Cell inner membrane</keyword>
<dbReference type="Gene3D" id="3.30.1490.480">
    <property type="entry name" value="Endolytic murein transglycosylase"/>
    <property type="match status" value="1"/>
</dbReference>
<feature type="site" description="Important for catalytic activity" evidence="7">
    <location>
        <position position="199"/>
    </location>
</feature>
<keyword evidence="9" id="KW-1185">Reference proteome</keyword>
<dbReference type="Proteomes" id="UP000460290">
    <property type="component" value="Unassembled WGS sequence"/>
</dbReference>
<dbReference type="Pfam" id="PF02618">
    <property type="entry name" value="YceG"/>
    <property type="match status" value="1"/>
</dbReference>
<evidence type="ECO:0000256" key="4">
    <source>
        <dbReference type="ARBA" id="ARBA00023136"/>
    </source>
</evidence>
<accession>A0A844Z3Q5</accession>
<comment type="caution">
    <text evidence="8">The sequence shown here is derived from an EMBL/GenBank/DDBJ whole genome shotgun (WGS) entry which is preliminary data.</text>
</comment>
<protein>
    <recommendedName>
        <fullName evidence="7">Endolytic murein transglycosylase</fullName>
        <ecNumber evidence="7">4.2.2.29</ecNumber>
    </recommendedName>
    <alternativeName>
        <fullName evidence="7">Peptidoglycan lytic transglycosylase</fullName>
    </alternativeName>
    <alternativeName>
        <fullName evidence="7">Peptidoglycan polymerization terminase</fullName>
    </alternativeName>
</protein>
<reference evidence="8 9" key="1">
    <citation type="submission" date="2019-12" db="EMBL/GenBank/DDBJ databases">
        <title>Genomic-based taxomic classification of the family Erythrobacteraceae.</title>
        <authorList>
            <person name="Xu L."/>
        </authorList>
    </citation>
    <scope>NUCLEOTIDE SEQUENCE [LARGE SCALE GENOMIC DNA]</scope>
    <source>
        <strain evidence="8 9">KCTC 42006</strain>
    </source>
</reference>
<sequence length="323" mass="35006">MRKLGCAVIAIVALLGLAGGGWFAAGWYGSSQVSEDTQFVVSSGSSLTSVARALEAEGHIASADAFLLRAKILGGGDPVQAGEFMLPAGVSPARILETFQKGDVIRRFVTIPEGMPSILVHERLMAEPLLTGEIPVPEEGSVLPDTYDFERGEERTKVLARMQVAMRNFLAEAWPKRQQDIAVSSPEEAVILAAIVEKETGISSERQRVAGLYSNRVKKNMLLQADPTIIYPITKGKPLGRRIRQSEIAAVNDYNTYTMTGLPKGPITNPGRASIEAVLNPAKTSSLYMVADGKGGHVFADSLEEHNANVDRWFALRRERGEM</sequence>
<comment type="similarity">
    <text evidence="7">Belongs to the transglycosylase MltG family.</text>
</comment>
<dbReference type="GO" id="GO:0009252">
    <property type="term" value="P:peptidoglycan biosynthetic process"/>
    <property type="evidence" value="ECO:0007669"/>
    <property type="project" value="UniProtKB-UniRule"/>
</dbReference>
<comment type="function">
    <text evidence="7">Functions as a peptidoglycan terminase that cleaves nascent peptidoglycan strands endolytically to terminate their elongation.</text>
</comment>
<proteinExistence type="inferred from homology"/>
<dbReference type="GO" id="GO:0005886">
    <property type="term" value="C:plasma membrane"/>
    <property type="evidence" value="ECO:0007669"/>
    <property type="project" value="UniProtKB-UniRule"/>
</dbReference>
<keyword evidence="1 7" id="KW-1003">Cell membrane</keyword>
<comment type="catalytic activity">
    <reaction evidence="7">
        <text>a peptidoglycan chain = a peptidoglycan chain with N-acetyl-1,6-anhydromuramyl-[peptide] at the reducing end + a peptidoglycan chain with N-acetylglucosamine at the non-reducing end.</text>
        <dbReference type="EC" id="4.2.2.29"/>
    </reaction>
</comment>
<dbReference type="HAMAP" id="MF_02065">
    <property type="entry name" value="MltG"/>
    <property type="match status" value="1"/>
</dbReference>
<evidence type="ECO:0000313" key="9">
    <source>
        <dbReference type="Proteomes" id="UP000460290"/>
    </source>
</evidence>
<evidence type="ECO:0000256" key="2">
    <source>
        <dbReference type="ARBA" id="ARBA00022692"/>
    </source>
</evidence>
<keyword evidence="6 7" id="KW-0961">Cell wall biogenesis/degradation</keyword>
<keyword evidence="5 7" id="KW-0456">Lyase</keyword>
<dbReference type="PANTHER" id="PTHR30518:SF2">
    <property type="entry name" value="ENDOLYTIC MUREIN TRANSGLYCOSYLASE"/>
    <property type="match status" value="1"/>
</dbReference>
<evidence type="ECO:0000256" key="5">
    <source>
        <dbReference type="ARBA" id="ARBA00023239"/>
    </source>
</evidence>
<evidence type="ECO:0000256" key="3">
    <source>
        <dbReference type="ARBA" id="ARBA00022989"/>
    </source>
</evidence>
<name>A0A844Z3Q5_9SPHN</name>
<dbReference type="OrthoDB" id="9814591at2"/>
<keyword evidence="3 7" id="KW-1133">Transmembrane helix</keyword>
<evidence type="ECO:0000256" key="6">
    <source>
        <dbReference type="ARBA" id="ARBA00023316"/>
    </source>
</evidence>
<dbReference type="NCBIfam" id="TIGR00247">
    <property type="entry name" value="endolytic transglycosylase MltG"/>
    <property type="match status" value="1"/>
</dbReference>
<dbReference type="EC" id="4.2.2.29" evidence="7"/>
<dbReference type="PANTHER" id="PTHR30518">
    <property type="entry name" value="ENDOLYTIC MUREIN TRANSGLYCOSYLASE"/>
    <property type="match status" value="1"/>
</dbReference>
<evidence type="ECO:0000313" key="8">
    <source>
        <dbReference type="EMBL" id="MXO83321.1"/>
    </source>
</evidence>
<dbReference type="GO" id="GO:0071555">
    <property type="term" value="P:cell wall organization"/>
    <property type="evidence" value="ECO:0007669"/>
    <property type="project" value="UniProtKB-KW"/>
</dbReference>
<evidence type="ECO:0000256" key="1">
    <source>
        <dbReference type="ARBA" id="ARBA00022475"/>
    </source>
</evidence>
<keyword evidence="2 7" id="KW-0812">Transmembrane</keyword>
<dbReference type="Gene3D" id="3.30.160.60">
    <property type="entry name" value="Classic Zinc Finger"/>
    <property type="match status" value="1"/>
</dbReference>
<dbReference type="InterPro" id="IPR003770">
    <property type="entry name" value="MLTG-like"/>
</dbReference>
<dbReference type="GO" id="GO:0008932">
    <property type="term" value="F:lytic endotransglycosylase activity"/>
    <property type="evidence" value="ECO:0007669"/>
    <property type="project" value="UniProtKB-UniRule"/>
</dbReference>
<organism evidence="8 9">
    <name type="scientific">Pontixanthobacter aestiaquae</name>
    <dbReference type="NCBI Taxonomy" id="1509367"/>
    <lineage>
        <taxon>Bacteria</taxon>
        <taxon>Pseudomonadati</taxon>
        <taxon>Pseudomonadota</taxon>
        <taxon>Alphaproteobacteria</taxon>
        <taxon>Sphingomonadales</taxon>
        <taxon>Erythrobacteraceae</taxon>
        <taxon>Pontixanthobacter</taxon>
    </lineage>
</organism>
<dbReference type="EMBL" id="WTYZ01000001">
    <property type="protein sequence ID" value="MXO83321.1"/>
    <property type="molecule type" value="Genomic_DNA"/>
</dbReference>
<evidence type="ECO:0000256" key="7">
    <source>
        <dbReference type="HAMAP-Rule" id="MF_02065"/>
    </source>
</evidence>
<dbReference type="RefSeq" id="WP_160613689.1">
    <property type="nucleotide sequence ID" value="NZ_JAUFQM010000001.1"/>
</dbReference>
<dbReference type="AlphaFoldDB" id="A0A844Z3Q5"/>
<gene>
    <name evidence="7 8" type="primary">mltG</name>
    <name evidence="8" type="ORF">GRI35_08085</name>
</gene>
<keyword evidence="4 7" id="KW-0472">Membrane</keyword>